<dbReference type="AlphaFoldDB" id="A0AAV3U3U2"/>
<sequence length="176" mass="19714">MGITSNQHASLPASDLSANSLGLGVQSLDVQGVVLIAKSNTFCEAITDITLEQQRDYQISLNDDLAHQNASEVFARNLVRAVEEMLNRSSQMVERCLSTSSKPATEQMRWLRWSIEQIGLQKDILVDFALRFNRSSSALANFPKEHYPSGAYLARVLSNLDSLWNDWCAQLNRKLV</sequence>
<evidence type="ECO:0000313" key="2">
    <source>
        <dbReference type="Proteomes" id="UP001409585"/>
    </source>
</evidence>
<dbReference type="RefSeq" id="WP_345422610.1">
    <property type="nucleotide sequence ID" value="NZ_AP031496.1"/>
</dbReference>
<organism evidence="1 2">
    <name type="scientific">Halioxenophilus aromaticivorans</name>
    <dbReference type="NCBI Taxonomy" id="1306992"/>
    <lineage>
        <taxon>Bacteria</taxon>
        <taxon>Pseudomonadati</taxon>
        <taxon>Pseudomonadota</taxon>
        <taxon>Gammaproteobacteria</taxon>
        <taxon>Alteromonadales</taxon>
        <taxon>Alteromonadaceae</taxon>
        <taxon>Halioxenophilus</taxon>
    </lineage>
</organism>
<protein>
    <submittedName>
        <fullName evidence="1">Uncharacterized protein</fullName>
    </submittedName>
</protein>
<accession>A0AAV3U3U2</accession>
<keyword evidence="2" id="KW-1185">Reference proteome</keyword>
<evidence type="ECO:0000313" key="1">
    <source>
        <dbReference type="EMBL" id="GAA4945191.1"/>
    </source>
</evidence>
<reference evidence="2" key="1">
    <citation type="journal article" date="2019" name="Int. J. Syst. Evol. Microbiol.">
        <title>The Global Catalogue of Microorganisms (GCM) 10K type strain sequencing project: providing services to taxonomists for standard genome sequencing and annotation.</title>
        <authorList>
            <consortium name="The Broad Institute Genomics Platform"/>
            <consortium name="The Broad Institute Genome Sequencing Center for Infectious Disease"/>
            <person name="Wu L."/>
            <person name="Ma J."/>
        </authorList>
    </citation>
    <scope>NUCLEOTIDE SEQUENCE [LARGE SCALE GENOMIC DNA]</scope>
    <source>
        <strain evidence="2">JCM 19134</strain>
    </source>
</reference>
<name>A0AAV3U3U2_9ALTE</name>
<dbReference type="Proteomes" id="UP001409585">
    <property type="component" value="Unassembled WGS sequence"/>
</dbReference>
<proteinExistence type="predicted"/>
<gene>
    <name evidence="1" type="ORF">GCM10025791_25430</name>
</gene>
<comment type="caution">
    <text evidence="1">The sequence shown here is derived from an EMBL/GenBank/DDBJ whole genome shotgun (WGS) entry which is preliminary data.</text>
</comment>
<dbReference type="EMBL" id="BAABLX010000024">
    <property type="protein sequence ID" value="GAA4945191.1"/>
    <property type="molecule type" value="Genomic_DNA"/>
</dbReference>